<dbReference type="AlphaFoldDB" id="A0A803PUR6"/>
<name>A0A803PUR6_CANSA</name>
<evidence type="ECO:0000313" key="3">
    <source>
        <dbReference type="Proteomes" id="UP000596661"/>
    </source>
</evidence>
<feature type="region of interest" description="Disordered" evidence="1">
    <location>
        <begin position="53"/>
        <end position="104"/>
    </location>
</feature>
<evidence type="ECO:0000313" key="2">
    <source>
        <dbReference type="EnsemblPlants" id="cds.evm.model.06.1497"/>
    </source>
</evidence>
<proteinExistence type="predicted"/>
<sequence>MNCRNREASDLIRQFNERTARSGQDVIRDHLQGRLIDRSSRVYRQVDIGQTVQPGPSCMRTDLPLPEDRQSFPNRPYGKNNQFLAPGGFEGRQDNSGEGTLQTD</sequence>
<accession>A0A803PUR6</accession>
<keyword evidence="3" id="KW-1185">Reference proteome</keyword>
<organism evidence="2 3">
    <name type="scientific">Cannabis sativa</name>
    <name type="common">Hemp</name>
    <name type="synonym">Marijuana</name>
    <dbReference type="NCBI Taxonomy" id="3483"/>
    <lineage>
        <taxon>Eukaryota</taxon>
        <taxon>Viridiplantae</taxon>
        <taxon>Streptophyta</taxon>
        <taxon>Embryophyta</taxon>
        <taxon>Tracheophyta</taxon>
        <taxon>Spermatophyta</taxon>
        <taxon>Magnoliopsida</taxon>
        <taxon>eudicotyledons</taxon>
        <taxon>Gunneridae</taxon>
        <taxon>Pentapetalae</taxon>
        <taxon>rosids</taxon>
        <taxon>fabids</taxon>
        <taxon>Rosales</taxon>
        <taxon>Cannabaceae</taxon>
        <taxon>Cannabis</taxon>
    </lineage>
</organism>
<dbReference type="Proteomes" id="UP000596661">
    <property type="component" value="Chromosome 6"/>
</dbReference>
<protein>
    <submittedName>
        <fullName evidence="2">Uncharacterized protein</fullName>
    </submittedName>
</protein>
<feature type="compositionally biased region" description="Polar residues" evidence="1">
    <location>
        <begin position="94"/>
        <end position="104"/>
    </location>
</feature>
<reference evidence="2" key="1">
    <citation type="submission" date="2018-11" db="EMBL/GenBank/DDBJ databases">
        <authorList>
            <person name="Grassa J C."/>
        </authorList>
    </citation>
    <scope>NUCLEOTIDE SEQUENCE [LARGE SCALE GENOMIC DNA]</scope>
</reference>
<dbReference type="EnsemblPlants" id="evm.model.06.1497">
    <property type="protein sequence ID" value="cds.evm.model.06.1497"/>
    <property type="gene ID" value="evm.TU.06.1497"/>
</dbReference>
<reference evidence="2" key="2">
    <citation type="submission" date="2021-03" db="UniProtKB">
        <authorList>
            <consortium name="EnsemblPlants"/>
        </authorList>
    </citation>
    <scope>IDENTIFICATION</scope>
</reference>
<dbReference type="EMBL" id="UZAU01000613">
    <property type="status" value="NOT_ANNOTATED_CDS"/>
    <property type="molecule type" value="Genomic_DNA"/>
</dbReference>
<dbReference type="Gramene" id="evm.model.06.1497">
    <property type="protein sequence ID" value="cds.evm.model.06.1497"/>
    <property type="gene ID" value="evm.TU.06.1497"/>
</dbReference>
<evidence type="ECO:0000256" key="1">
    <source>
        <dbReference type="SAM" id="MobiDB-lite"/>
    </source>
</evidence>